<evidence type="ECO:0000313" key="1">
    <source>
        <dbReference type="EMBL" id="KKL88730.1"/>
    </source>
</evidence>
<protein>
    <submittedName>
        <fullName evidence="1">Uncharacterized protein</fullName>
    </submittedName>
</protein>
<reference evidence="1" key="1">
    <citation type="journal article" date="2015" name="Nature">
        <title>Complex archaea that bridge the gap between prokaryotes and eukaryotes.</title>
        <authorList>
            <person name="Spang A."/>
            <person name="Saw J.H."/>
            <person name="Jorgensen S.L."/>
            <person name="Zaremba-Niedzwiedzka K."/>
            <person name="Martijn J."/>
            <person name="Lind A.E."/>
            <person name="van Eijk R."/>
            <person name="Schleper C."/>
            <person name="Guy L."/>
            <person name="Ettema T.J."/>
        </authorList>
    </citation>
    <scope>NUCLEOTIDE SEQUENCE</scope>
</reference>
<comment type="caution">
    <text evidence="1">The sequence shown here is derived from an EMBL/GenBank/DDBJ whole genome shotgun (WGS) entry which is preliminary data.</text>
</comment>
<accession>A0A0F9I4F7</accession>
<name>A0A0F9I4F7_9ZZZZ</name>
<gene>
    <name evidence="1" type="ORF">LCGC14_1921780</name>
</gene>
<dbReference type="AlphaFoldDB" id="A0A0F9I4F7"/>
<dbReference type="EMBL" id="LAZR01020478">
    <property type="protein sequence ID" value="KKL88730.1"/>
    <property type="molecule type" value="Genomic_DNA"/>
</dbReference>
<dbReference type="InterPro" id="IPR036188">
    <property type="entry name" value="FAD/NAD-bd_sf"/>
</dbReference>
<organism evidence="1">
    <name type="scientific">marine sediment metagenome</name>
    <dbReference type="NCBI Taxonomy" id="412755"/>
    <lineage>
        <taxon>unclassified sequences</taxon>
        <taxon>metagenomes</taxon>
        <taxon>ecological metagenomes</taxon>
    </lineage>
</organism>
<sequence length="103" mass="11882">MTPKNKTSACLEITFDKKINNPSDLIKKSLSQFLLLYNLKKSEIKYLGSNCSEEAYPLLFFDYKKDISRLKEALKMKSSRISLIGRTGQYFPYDIVETLNSTL</sequence>
<dbReference type="Gene3D" id="3.50.50.60">
    <property type="entry name" value="FAD/NAD(P)-binding domain"/>
    <property type="match status" value="1"/>
</dbReference>
<proteinExistence type="predicted"/>